<proteinExistence type="predicted"/>
<dbReference type="Proteomes" id="UP000199289">
    <property type="component" value="Unassembled WGS sequence"/>
</dbReference>
<dbReference type="Pfam" id="PF23429">
    <property type="entry name" value="DUF7116"/>
    <property type="match status" value="1"/>
</dbReference>
<accession>A0A1H0YYK5</accession>
<evidence type="ECO:0000313" key="2">
    <source>
        <dbReference type="Proteomes" id="UP000199289"/>
    </source>
</evidence>
<protein>
    <submittedName>
        <fullName evidence="1">Uncharacterized protein</fullName>
    </submittedName>
</protein>
<sequence length="116" mass="12551">MPPVSMPLAEEARSIFSGLGYTVSGDGSDFVAERKWRTVRVTALDTDTVELPRRAIADGGSPADTDDGYGLRCFVTWKEATGNLTEELRGADPSFEWAVIGVEDGGDYDVVHPEAR</sequence>
<name>A0A1H0YYK5_9EURY</name>
<evidence type="ECO:0000313" key="1">
    <source>
        <dbReference type="EMBL" id="SDQ20275.1"/>
    </source>
</evidence>
<dbReference type="RefSeq" id="WP_217628975.1">
    <property type="nucleotide sequence ID" value="NZ_FNKQ01000001.1"/>
</dbReference>
<dbReference type="InterPro" id="IPR055540">
    <property type="entry name" value="DUF7116"/>
</dbReference>
<organism evidence="1 2">
    <name type="scientific">Halopelagius longus</name>
    <dbReference type="NCBI Taxonomy" id="1236180"/>
    <lineage>
        <taxon>Archaea</taxon>
        <taxon>Methanobacteriati</taxon>
        <taxon>Methanobacteriota</taxon>
        <taxon>Stenosarchaea group</taxon>
        <taxon>Halobacteria</taxon>
        <taxon>Halobacteriales</taxon>
        <taxon>Haloferacaceae</taxon>
    </lineage>
</organism>
<dbReference type="EMBL" id="FNKQ01000001">
    <property type="protein sequence ID" value="SDQ20275.1"/>
    <property type="molecule type" value="Genomic_DNA"/>
</dbReference>
<reference evidence="2" key="1">
    <citation type="submission" date="2016-10" db="EMBL/GenBank/DDBJ databases">
        <authorList>
            <person name="Varghese N."/>
            <person name="Submissions S."/>
        </authorList>
    </citation>
    <scope>NUCLEOTIDE SEQUENCE [LARGE SCALE GENOMIC DNA]</scope>
    <source>
        <strain evidence="2">CGMCC 1.12397</strain>
    </source>
</reference>
<dbReference type="OrthoDB" id="191840at2157"/>
<gene>
    <name evidence="1" type="ORF">SAMN05216278_0915</name>
</gene>
<dbReference type="AlphaFoldDB" id="A0A1H0YYK5"/>